<keyword evidence="3" id="KW-0119">Carbohydrate metabolism</keyword>
<keyword evidence="4" id="KW-1133">Transmembrane helix</keyword>
<evidence type="ECO:0000256" key="4">
    <source>
        <dbReference type="SAM" id="Phobius"/>
    </source>
</evidence>
<protein>
    <submittedName>
        <fullName evidence="5">Uncharacterized protein</fullName>
    </submittedName>
</protein>
<name>A0ABR1JRF8_9AGAR</name>
<sequence length="501" mass="57087">MSAYWKLARGYKRLGSDHYGERDDEIPMSAYTPQNRFYRRAYVSPSNFLRLLLHSFSIRRVAVVFGSVAFIISAIILSSGIPPRYDDIWNYEKSLPQHNLTEATRGIKLGSRKYLRFEGSVKGRGFNNVFQEALMMSYIAYLTNRAFVFEDYVWSLHSPFSSTLDEWSLRPSRIPFNAFISGPTTGGPISGRDASLETRSVNLDFFDAVCPTEKRVIISAAESPSDQEGHDLVVWWSNRLQRVKDDPCVVIDDSKVVFDIDFFGSSRHIIPAFESLRTSPILRDFSWSPLVLSAISRNFAVLNPPNLKDLFDQSQSSTIKGLVAIHLRRGDFDGHCLFLLKWRVLYMGLNMYPGIPDSFDPDRYLRQTAEYTENDKEKSRLLKPYYFQHCLPEIDQIVTRLRTVREENPSLDLNRVYVLSNGKASWLNRLGGELKGDGWEDVRSTVDLRLDSQQKYVSGAIDMAIAEKAEIFIGNGFSSLSSNIVMLRLAKGLSPSSNRLL</sequence>
<dbReference type="Pfam" id="PF10250">
    <property type="entry name" value="O-FucT"/>
    <property type="match status" value="1"/>
</dbReference>
<keyword evidence="4" id="KW-0812">Transmembrane</keyword>
<organism evidence="5 6">
    <name type="scientific">Marasmiellus scandens</name>
    <dbReference type="NCBI Taxonomy" id="2682957"/>
    <lineage>
        <taxon>Eukaryota</taxon>
        <taxon>Fungi</taxon>
        <taxon>Dikarya</taxon>
        <taxon>Basidiomycota</taxon>
        <taxon>Agaricomycotina</taxon>
        <taxon>Agaricomycetes</taxon>
        <taxon>Agaricomycetidae</taxon>
        <taxon>Agaricales</taxon>
        <taxon>Marasmiineae</taxon>
        <taxon>Omphalotaceae</taxon>
        <taxon>Marasmiellus</taxon>
    </lineage>
</organism>
<dbReference type="CDD" id="cd11296">
    <property type="entry name" value="O-FucT_like"/>
    <property type="match status" value="1"/>
</dbReference>
<evidence type="ECO:0000313" key="5">
    <source>
        <dbReference type="EMBL" id="KAK7466092.1"/>
    </source>
</evidence>
<evidence type="ECO:0000313" key="6">
    <source>
        <dbReference type="Proteomes" id="UP001498398"/>
    </source>
</evidence>
<dbReference type="Gene3D" id="3.40.50.11350">
    <property type="match status" value="1"/>
</dbReference>
<keyword evidence="2" id="KW-0294">Fucose metabolism</keyword>
<evidence type="ECO:0000256" key="2">
    <source>
        <dbReference type="ARBA" id="ARBA00023253"/>
    </source>
</evidence>
<keyword evidence="1" id="KW-0808">Transferase</keyword>
<keyword evidence="6" id="KW-1185">Reference proteome</keyword>
<evidence type="ECO:0000256" key="1">
    <source>
        <dbReference type="ARBA" id="ARBA00022679"/>
    </source>
</evidence>
<accession>A0ABR1JRF8</accession>
<comment type="caution">
    <text evidence="5">The sequence shown here is derived from an EMBL/GenBank/DDBJ whole genome shotgun (WGS) entry which is preliminary data.</text>
</comment>
<dbReference type="Proteomes" id="UP001498398">
    <property type="component" value="Unassembled WGS sequence"/>
</dbReference>
<feature type="transmembrane region" description="Helical" evidence="4">
    <location>
        <begin position="61"/>
        <end position="81"/>
    </location>
</feature>
<reference evidence="5 6" key="1">
    <citation type="submission" date="2024-01" db="EMBL/GenBank/DDBJ databases">
        <title>A draft genome for the cacao thread blight pathogen Marasmiellus scandens.</title>
        <authorList>
            <person name="Baruah I.K."/>
            <person name="Leung J."/>
            <person name="Bukari Y."/>
            <person name="Amoako-Attah I."/>
            <person name="Meinhardt L.W."/>
            <person name="Bailey B.A."/>
            <person name="Cohen S.P."/>
        </authorList>
    </citation>
    <scope>NUCLEOTIDE SEQUENCE [LARGE SCALE GENOMIC DNA]</scope>
    <source>
        <strain evidence="5 6">GH-19</strain>
    </source>
</reference>
<dbReference type="InterPro" id="IPR019378">
    <property type="entry name" value="GDP-Fuc_O-FucTrfase"/>
</dbReference>
<dbReference type="EMBL" id="JBANRG010000005">
    <property type="protein sequence ID" value="KAK7466092.1"/>
    <property type="molecule type" value="Genomic_DNA"/>
</dbReference>
<keyword evidence="4" id="KW-0472">Membrane</keyword>
<evidence type="ECO:0000256" key="3">
    <source>
        <dbReference type="ARBA" id="ARBA00023277"/>
    </source>
</evidence>
<gene>
    <name evidence="5" type="ORF">VKT23_004817</name>
</gene>
<proteinExistence type="predicted"/>